<dbReference type="SMART" id="SM00342">
    <property type="entry name" value="HTH_ARAC"/>
    <property type="match status" value="1"/>
</dbReference>
<dbReference type="Gene3D" id="1.10.10.60">
    <property type="entry name" value="Homeodomain-like"/>
    <property type="match status" value="1"/>
</dbReference>
<gene>
    <name evidence="5" type="ORF">EDC25_12314</name>
</gene>
<sequence length="271" mass="30520">MHDPTLLFDTFRTDRLRSPITHDTGADRLLLVESGELTLSCRGRTWVAPQGHLLLLSAGERVDIRGIPGIGGLQVDSVRLDEPVIAGFERQHRLLLRDLVDGDAPEQLVFTRSTESTLLWNHMTRSIRSQLPMAMIEHWIQGVLLQLALEGWRLPFLFRSEVPARRQVERVITRDIARDWTAADVAAALGVSEPTLRRKLAAEGTSYRMLLEDARMNQALQMLMSTSMPVSHIAHAVGYLSASRFAIRFAARYGISPRMLRSVRHESAPML</sequence>
<dbReference type="AlphaFoldDB" id="A0A4R3L7Z2"/>
<dbReference type="Pfam" id="PF12833">
    <property type="entry name" value="HTH_18"/>
    <property type="match status" value="1"/>
</dbReference>
<dbReference type="InterPro" id="IPR018060">
    <property type="entry name" value="HTH_AraC"/>
</dbReference>
<evidence type="ECO:0000256" key="3">
    <source>
        <dbReference type="ARBA" id="ARBA00023163"/>
    </source>
</evidence>
<dbReference type="RefSeq" id="WP_123520631.1">
    <property type="nucleotide sequence ID" value="NZ_JBHLWF010000021.1"/>
</dbReference>
<organism evidence="5 6">
    <name type="scientific">Pseudofulvimonas gallinarii</name>
    <dbReference type="NCBI Taxonomy" id="634155"/>
    <lineage>
        <taxon>Bacteria</taxon>
        <taxon>Pseudomonadati</taxon>
        <taxon>Pseudomonadota</taxon>
        <taxon>Gammaproteobacteria</taxon>
        <taxon>Lysobacterales</taxon>
        <taxon>Rhodanobacteraceae</taxon>
        <taxon>Pseudofulvimonas</taxon>
    </lineage>
</organism>
<comment type="caution">
    <text evidence="5">The sequence shown here is derived from an EMBL/GenBank/DDBJ whole genome shotgun (WGS) entry which is preliminary data.</text>
</comment>
<dbReference type="SUPFAM" id="SSF46689">
    <property type="entry name" value="Homeodomain-like"/>
    <property type="match status" value="1"/>
</dbReference>
<feature type="domain" description="HTH araC/xylS-type" evidence="4">
    <location>
        <begin position="166"/>
        <end position="263"/>
    </location>
</feature>
<reference evidence="5 6" key="1">
    <citation type="submission" date="2019-03" db="EMBL/GenBank/DDBJ databases">
        <title>Genomic Encyclopedia of Type Strains, Phase IV (KMG-IV): sequencing the most valuable type-strain genomes for metagenomic binning, comparative biology and taxonomic classification.</title>
        <authorList>
            <person name="Goeker M."/>
        </authorList>
    </citation>
    <scope>NUCLEOTIDE SEQUENCE [LARGE SCALE GENOMIC DNA]</scope>
    <source>
        <strain evidence="5 6">DSM 21944</strain>
    </source>
</reference>
<evidence type="ECO:0000313" key="6">
    <source>
        <dbReference type="Proteomes" id="UP000294599"/>
    </source>
</evidence>
<keyword evidence="6" id="KW-1185">Reference proteome</keyword>
<dbReference type="Proteomes" id="UP000294599">
    <property type="component" value="Unassembled WGS sequence"/>
</dbReference>
<keyword evidence="1" id="KW-0805">Transcription regulation</keyword>
<dbReference type="PANTHER" id="PTHR47894">
    <property type="entry name" value="HTH-TYPE TRANSCRIPTIONAL REGULATOR GADX"/>
    <property type="match status" value="1"/>
</dbReference>
<dbReference type="OrthoDB" id="5582699at2"/>
<dbReference type="PROSITE" id="PS01124">
    <property type="entry name" value="HTH_ARAC_FAMILY_2"/>
    <property type="match status" value="1"/>
</dbReference>
<dbReference type="InterPro" id="IPR003313">
    <property type="entry name" value="AraC-bd"/>
</dbReference>
<dbReference type="GO" id="GO:0000976">
    <property type="term" value="F:transcription cis-regulatory region binding"/>
    <property type="evidence" value="ECO:0007669"/>
    <property type="project" value="TreeGrafter"/>
</dbReference>
<dbReference type="SUPFAM" id="SSF51215">
    <property type="entry name" value="Regulatory protein AraC"/>
    <property type="match status" value="1"/>
</dbReference>
<dbReference type="InterPro" id="IPR009057">
    <property type="entry name" value="Homeodomain-like_sf"/>
</dbReference>
<dbReference type="EMBL" id="SMAF01000023">
    <property type="protein sequence ID" value="TCS94344.1"/>
    <property type="molecule type" value="Genomic_DNA"/>
</dbReference>
<evidence type="ECO:0000313" key="5">
    <source>
        <dbReference type="EMBL" id="TCS94344.1"/>
    </source>
</evidence>
<name>A0A4R3L7Z2_9GAMM</name>
<evidence type="ECO:0000256" key="1">
    <source>
        <dbReference type="ARBA" id="ARBA00023015"/>
    </source>
</evidence>
<proteinExistence type="predicted"/>
<dbReference type="Pfam" id="PF02311">
    <property type="entry name" value="AraC_binding"/>
    <property type="match status" value="1"/>
</dbReference>
<evidence type="ECO:0000256" key="2">
    <source>
        <dbReference type="ARBA" id="ARBA00023125"/>
    </source>
</evidence>
<evidence type="ECO:0000259" key="4">
    <source>
        <dbReference type="PROSITE" id="PS01124"/>
    </source>
</evidence>
<protein>
    <submittedName>
        <fullName evidence="5">AraC family transcriptional regulator</fullName>
    </submittedName>
</protein>
<accession>A0A4R3L7Z2</accession>
<dbReference type="GO" id="GO:0003700">
    <property type="term" value="F:DNA-binding transcription factor activity"/>
    <property type="evidence" value="ECO:0007669"/>
    <property type="project" value="InterPro"/>
</dbReference>
<dbReference type="PANTHER" id="PTHR47894:SF4">
    <property type="entry name" value="HTH-TYPE TRANSCRIPTIONAL REGULATOR GADX"/>
    <property type="match status" value="1"/>
</dbReference>
<dbReference type="InterPro" id="IPR037923">
    <property type="entry name" value="HTH-like"/>
</dbReference>
<dbReference type="GO" id="GO:0005829">
    <property type="term" value="C:cytosol"/>
    <property type="evidence" value="ECO:0007669"/>
    <property type="project" value="TreeGrafter"/>
</dbReference>
<keyword evidence="2" id="KW-0238">DNA-binding</keyword>
<keyword evidence="3" id="KW-0804">Transcription</keyword>